<comment type="similarity">
    <text evidence="3 10">Belongs to the IPP transferase family.</text>
</comment>
<evidence type="ECO:0000256" key="8">
    <source>
        <dbReference type="ARBA" id="ARBA00022842"/>
    </source>
</evidence>
<dbReference type="HAMAP" id="MF_00185">
    <property type="entry name" value="IPP_trans"/>
    <property type="match status" value="1"/>
</dbReference>
<evidence type="ECO:0000259" key="11">
    <source>
        <dbReference type="PROSITE" id="PS50052"/>
    </source>
</evidence>
<comment type="catalytic activity">
    <reaction evidence="9 10">
        <text>adenosine(37) in tRNA + dimethylallyl diphosphate = N(6)-dimethylallyladenosine(37) in tRNA + diphosphate</text>
        <dbReference type="Rhea" id="RHEA:26482"/>
        <dbReference type="Rhea" id="RHEA-COMP:10162"/>
        <dbReference type="Rhea" id="RHEA-COMP:10375"/>
        <dbReference type="ChEBI" id="CHEBI:33019"/>
        <dbReference type="ChEBI" id="CHEBI:57623"/>
        <dbReference type="ChEBI" id="CHEBI:74411"/>
        <dbReference type="ChEBI" id="CHEBI:74415"/>
        <dbReference type="EC" id="2.5.1.75"/>
    </reaction>
</comment>
<keyword evidence="13" id="KW-1185">Reference proteome</keyword>
<dbReference type="InterPro" id="IPR027417">
    <property type="entry name" value="P-loop_NTPase"/>
</dbReference>
<dbReference type="NCBIfam" id="TIGR00174">
    <property type="entry name" value="miaA"/>
    <property type="match status" value="1"/>
</dbReference>
<feature type="site" description="Interaction with substrate tRNA" evidence="10">
    <location>
        <position position="113"/>
    </location>
</feature>
<evidence type="ECO:0000256" key="6">
    <source>
        <dbReference type="ARBA" id="ARBA00022741"/>
    </source>
</evidence>
<keyword evidence="8 10" id="KW-0460">Magnesium</keyword>
<evidence type="ECO:0000256" key="4">
    <source>
        <dbReference type="ARBA" id="ARBA00022679"/>
    </source>
</evidence>
<evidence type="ECO:0000256" key="5">
    <source>
        <dbReference type="ARBA" id="ARBA00022694"/>
    </source>
</evidence>
<dbReference type="GO" id="GO:0006400">
    <property type="term" value="P:tRNA modification"/>
    <property type="evidence" value="ECO:0007669"/>
    <property type="project" value="TreeGrafter"/>
</dbReference>
<accession>A0A1M7Y225</accession>
<dbReference type="STRING" id="1121345.SAMN02745217_01110"/>
<dbReference type="Gene3D" id="1.10.20.140">
    <property type="match status" value="1"/>
</dbReference>
<keyword evidence="7 10" id="KW-0067">ATP-binding</keyword>
<dbReference type="SUPFAM" id="SSF52540">
    <property type="entry name" value="P-loop containing nucleoside triphosphate hydrolases"/>
    <property type="match status" value="2"/>
</dbReference>
<dbReference type="Gene3D" id="3.40.50.300">
    <property type="entry name" value="P-loop containing nucleotide triphosphate hydrolases"/>
    <property type="match status" value="1"/>
</dbReference>
<dbReference type="EMBL" id="FRFD01000003">
    <property type="protein sequence ID" value="SHO45934.1"/>
    <property type="molecule type" value="Genomic_DNA"/>
</dbReference>
<proteinExistence type="inferred from homology"/>
<dbReference type="AlphaFoldDB" id="A0A1M7Y225"/>
<comment type="caution">
    <text evidence="10">Lacks conserved residue(s) required for the propagation of feature annotation.</text>
</comment>
<dbReference type="PROSITE" id="PS50052">
    <property type="entry name" value="GUANYLATE_KINASE_2"/>
    <property type="match status" value="1"/>
</dbReference>
<evidence type="ECO:0000256" key="9">
    <source>
        <dbReference type="ARBA" id="ARBA00049563"/>
    </source>
</evidence>
<dbReference type="PANTHER" id="PTHR11088">
    <property type="entry name" value="TRNA DIMETHYLALLYLTRANSFERASE"/>
    <property type="match status" value="1"/>
</dbReference>
<dbReference type="EC" id="2.5.1.75" evidence="10"/>
<sequence length="325" mass="37548">MQVYKREWNDADMKKPLIILTGPTAVGKTALSVGLAKRIGGEIISADSMQVYRHMDIGTAKIKPEEMQGVKHYLIDELEPEEDFNVVRFQEYTHKYMEEIYAKGKIPILVGGTGFYIQAVLYGIDFKEAEDNNAFRDSLLALAKEKGAEYLHDRLRKVDPVAAESIHPNNVKRVIRALEYHTQTGEQISAHNEEQRQKESPYNFCYFVLNSDRKLLYDRIDQRVDVMMAEGLTEEVKGLLERGLTANMVSMQGLGYKEIIGYLNGEYPLEQAVYDIKKETRHFAKRQITWFKREKEVIWISKDDYKKEEDILDALLIPMKEKGIV</sequence>
<comment type="function">
    <text evidence="2 10">Catalyzes the transfer of a dimethylallyl group onto the adenine at position 37 in tRNAs that read codons beginning with uridine, leading to the formation of N6-(dimethylallyl)adenosine (i(6)A).</text>
</comment>
<feature type="region of interest" description="Interaction with substrate tRNA" evidence="10">
    <location>
        <begin position="47"/>
        <end position="50"/>
    </location>
</feature>
<comment type="subunit">
    <text evidence="10">Monomer.</text>
</comment>
<dbReference type="GO" id="GO:0005524">
    <property type="term" value="F:ATP binding"/>
    <property type="evidence" value="ECO:0007669"/>
    <property type="project" value="UniProtKB-UniRule"/>
</dbReference>
<evidence type="ECO:0000256" key="2">
    <source>
        <dbReference type="ARBA" id="ARBA00003213"/>
    </source>
</evidence>
<name>A0A1M7Y225_9FIRM</name>
<gene>
    <name evidence="10" type="primary">miaA</name>
    <name evidence="12" type="ORF">SAMN02745217_01110</name>
</gene>
<dbReference type="GO" id="GO:0052381">
    <property type="term" value="F:tRNA dimethylallyltransferase activity"/>
    <property type="evidence" value="ECO:0007669"/>
    <property type="project" value="UniProtKB-UniRule"/>
</dbReference>
<evidence type="ECO:0000256" key="1">
    <source>
        <dbReference type="ARBA" id="ARBA00001946"/>
    </source>
</evidence>
<evidence type="ECO:0000313" key="13">
    <source>
        <dbReference type="Proteomes" id="UP000184612"/>
    </source>
</evidence>
<feature type="binding site" evidence="10">
    <location>
        <begin position="24"/>
        <end position="29"/>
    </location>
    <ligand>
        <name>substrate</name>
    </ligand>
</feature>
<keyword evidence="4 10" id="KW-0808">Transferase</keyword>
<evidence type="ECO:0000313" key="12">
    <source>
        <dbReference type="EMBL" id="SHO45934.1"/>
    </source>
</evidence>
<keyword evidence="6 10" id="KW-0547">Nucleotide-binding</keyword>
<organism evidence="12 13">
    <name type="scientific">Anaerocolumna xylanovorans DSM 12503</name>
    <dbReference type="NCBI Taxonomy" id="1121345"/>
    <lineage>
        <taxon>Bacteria</taxon>
        <taxon>Bacillati</taxon>
        <taxon>Bacillota</taxon>
        <taxon>Clostridia</taxon>
        <taxon>Lachnospirales</taxon>
        <taxon>Lachnospiraceae</taxon>
        <taxon>Anaerocolumna</taxon>
    </lineage>
</organism>
<evidence type="ECO:0000256" key="3">
    <source>
        <dbReference type="ARBA" id="ARBA00005842"/>
    </source>
</evidence>
<dbReference type="PANTHER" id="PTHR11088:SF60">
    <property type="entry name" value="TRNA DIMETHYLALLYLTRANSFERASE"/>
    <property type="match status" value="1"/>
</dbReference>
<feature type="site" description="Interaction with substrate tRNA" evidence="10">
    <location>
        <position position="136"/>
    </location>
</feature>
<dbReference type="InterPro" id="IPR039657">
    <property type="entry name" value="Dimethylallyltransferase"/>
</dbReference>
<dbReference type="InterPro" id="IPR018022">
    <property type="entry name" value="IPT"/>
</dbReference>
<feature type="binding site" evidence="10">
    <location>
        <begin position="22"/>
        <end position="29"/>
    </location>
    <ligand>
        <name>ATP</name>
        <dbReference type="ChEBI" id="CHEBI:30616"/>
    </ligand>
</feature>
<keyword evidence="5 10" id="KW-0819">tRNA processing</keyword>
<evidence type="ECO:0000256" key="7">
    <source>
        <dbReference type="ARBA" id="ARBA00022840"/>
    </source>
</evidence>
<dbReference type="Pfam" id="PF01715">
    <property type="entry name" value="IPPT"/>
    <property type="match status" value="1"/>
</dbReference>
<reference evidence="12 13" key="1">
    <citation type="submission" date="2016-12" db="EMBL/GenBank/DDBJ databases">
        <authorList>
            <person name="Song W.-J."/>
            <person name="Kurnit D.M."/>
        </authorList>
    </citation>
    <scope>NUCLEOTIDE SEQUENCE [LARGE SCALE GENOMIC DNA]</scope>
    <source>
        <strain evidence="12 13">DSM 12503</strain>
    </source>
</reference>
<dbReference type="InterPro" id="IPR008144">
    <property type="entry name" value="Guanylate_kin-like_dom"/>
</dbReference>
<feature type="domain" description="Guanylate kinase-like" evidence="11">
    <location>
        <begin position="15"/>
        <end position="225"/>
    </location>
</feature>
<comment type="cofactor">
    <cofactor evidence="1 10">
        <name>Mg(2+)</name>
        <dbReference type="ChEBI" id="CHEBI:18420"/>
    </cofactor>
</comment>
<protein>
    <recommendedName>
        <fullName evidence="10">tRNA dimethylallyltransferase</fullName>
        <ecNumber evidence="10">2.5.1.75</ecNumber>
    </recommendedName>
    <alternativeName>
        <fullName evidence="10">Dimethylallyl diphosphate:tRNA dimethylallyltransferase</fullName>
        <shortName evidence="10">DMAPP:tRNA dimethylallyltransferase</shortName>
        <shortName evidence="10">DMATase</shortName>
    </alternativeName>
    <alternativeName>
        <fullName evidence="10">Isopentenyl-diphosphate:tRNA isopentenyltransferase</fullName>
        <shortName evidence="10">IPP transferase</shortName>
        <shortName evidence="10">IPPT</shortName>
        <shortName evidence="10">IPTase</shortName>
    </alternativeName>
</protein>
<dbReference type="Proteomes" id="UP000184612">
    <property type="component" value="Unassembled WGS sequence"/>
</dbReference>
<evidence type="ECO:0000256" key="10">
    <source>
        <dbReference type="HAMAP-Rule" id="MF_00185"/>
    </source>
</evidence>